<dbReference type="PROSITE" id="PS50208">
    <property type="entry name" value="CASPASE_P20"/>
    <property type="match status" value="1"/>
</dbReference>
<dbReference type="InterPro" id="IPR006597">
    <property type="entry name" value="Sel1-like"/>
</dbReference>
<gene>
    <name evidence="3" type="ORF">EI545_15765</name>
</gene>
<dbReference type="SUPFAM" id="SSF81901">
    <property type="entry name" value="HCP-like"/>
    <property type="match status" value="2"/>
</dbReference>
<dbReference type="PANTHER" id="PTHR22576">
    <property type="entry name" value="MUCOSA ASSOCIATED LYMPHOID TISSUE LYMPHOMA TRANSLOCATION PROTEIN 1/PARACASPASE"/>
    <property type="match status" value="1"/>
</dbReference>
<dbReference type="KEGG" id="taw:EI545_15765"/>
<organism evidence="3 4">
    <name type="scientific">Tabrizicola piscis</name>
    <dbReference type="NCBI Taxonomy" id="2494374"/>
    <lineage>
        <taxon>Bacteria</taxon>
        <taxon>Pseudomonadati</taxon>
        <taxon>Pseudomonadota</taxon>
        <taxon>Alphaproteobacteria</taxon>
        <taxon>Rhodobacterales</taxon>
        <taxon>Paracoccaceae</taxon>
        <taxon>Tabrizicola</taxon>
    </lineage>
</organism>
<dbReference type="AlphaFoldDB" id="A0A3S8U923"/>
<dbReference type="InterPro" id="IPR011600">
    <property type="entry name" value="Pept_C14_caspase"/>
</dbReference>
<reference evidence="3 4" key="1">
    <citation type="submission" date="2018-12" db="EMBL/GenBank/DDBJ databases">
        <title>Complete genome sequencing of Tabrizicola sp. K13M18.</title>
        <authorList>
            <person name="Bae J.-W."/>
        </authorList>
    </citation>
    <scope>NUCLEOTIDE SEQUENCE [LARGE SCALE GENOMIC DNA]</scope>
    <source>
        <strain evidence="3 4">K13M18</strain>
    </source>
</reference>
<feature type="chain" id="PRO_5019244493" description="Caspase family p20 domain-containing protein" evidence="1">
    <location>
        <begin position="22"/>
        <end position="818"/>
    </location>
</feature>
<dbReference type="GO" id="GO:0006508">
    <property type="term" value="P:proteolysis"/>
    <property type="evidence" value="ECO:0007669"/>
    <property type="project" value="InterPro"/>
</dbReference>
<dbReference type="Proteomes" id="UP000282002">
    <property type="component" value="Chromosome"/>
</dbReference>
<dbReference type="GO" id="GO:0004197">
    <property type="term" value="F:cysteine-type endopeptidase activity"/>
    <property type="evidence" value="ECO:0007669"/>
    <property type="project" value="InterPro"/>
</dbReference>
<feature type="signal peptide" evidence="1">
    <location>
        <begin position="1"/>
        <end position="21"/>
    </location>
</feature>
<dbReference type="Pfam" id="PF08238">
    <property type="entry name" value="Sel1"/>
    <property type="match status" value="3"/>
</dbReference>
<name>A0A3S8U923_9RHOB</name>
<dbReference type="InterPro" id="IPR001309">
    <property type="entry name" value="Pept_C14_p20"/>
</dbReference>
<feature type="domain" description="Caspase family p20" evidence="2">
    <location>
        <begin position="56"/>
        <end position="133"/>
    </location>
</feature>
<dbReference type="PANTHER" id="PTHR22576:SF37">
    <property type="entry name" value="MUCOSA-ASSOCIATED LYMPHOID TISSUE LYMPHOMA TRANSLOCATION PROTEIN 1"/>
    <property type="match status" value="1"/>
</dbReference>
<keyword evidence="1" id="KW-0732">Signal</keyword>
<dbReference type="SMART" id="SM00671">
    <property type="entry name" value="SEL1"/>
    <property type="match status" value="4"/>
</dbReference>
<dbReference type="InterPro" id="IPR011990">
    <property type="entry name" value="TPR-like_helical_dom_sf"/>
</dbReference>
<dbReference type="Pfam" id="PF00656">
    <property type="entry name" value="Peptidase_C14"/>
    <property type="match status" value="1"/>
</dbReference>
<evidence type="ECO:0000256" key="1">
    <source>
        <dbReference type="SAM" id="SignalP"/>
    </source>
</evidence>
<dbReference type="Gene3D" id="1.25.40.10">
    <property type="entry name" value="Tetratricopeptide repeat domain"/>
    <property type="match status" value="3"/>
</dbReference>
<dbReference type="InterPro" id="IPR029030">
    <property type="entry name" value="Caspase-like_dom_sf"/>
</dbReference>
<dbReference type="OrthoDB" id="5321503at2"/>
<dbReference type="Gene3D" id="3.40.50.1460">
    <property type="match status" value="1"/>
</dbReference>
<proteinExistence type="predicted"/>
<evidence type="ECO:0000313" key="4">
    <source>
        <dbReference type="Proteomes" id="UP000282002"/>
    </source>
</evidence>
<keyword evidence="4" id="KW-1185">Reference proteome</keyword>
<protein>
    <recommendedName>
        <fullName evidence="2">Caspase family p20 domain-containing protein</fullName>
    </recommendedName>
</protein>
<sequence length="818" mass="87144">MVSHRKWACGTLAMLVMAAIALPAASQEDGSSPSPFPDGYVSSNVRKLEVDAKGPRQKYAIVIGNQSYAHAPKLPNAWNDAEDVADALAGQGYDVTLLKDASKRDFEGLMQRILFDVDRETEVLFYYAGHGVQVGSENYLIPTDAQLDQIDDLPFETVSVGSLVSIIGARARLQIVILDSCRNNPFAGLQVQNSLGPDVREIETGFASLAAPVNSYLVFSTSPGEVALDGAGENSPFATAFLQAAALGSVPVTDVFEEVRRSVFIETEGVQVPWDSSTMVEEATIASAGASLAAADAPEGDGASVGRGLTLFASSAEFLPMDAELPTPDVQITAPLAPAVPIGATLMAELNLAPTDRIDLTEPPRGGRLVLLDDRGVQSAPLFPLSAPDAARLAFAYVNGPVGQAGQGPVLKAQFKIDLNGSPKIIQVDLSPDPCDMAAADHLDPEGAGFARFANEIEPEAALEACKAAVARDPANARFQYQLGRAYNALRLYDEARAAWDKAREMGHSRASYAIGNAILNEARTTGGSAIEAAPEEALAYYREGVQLGDPYAFYALGRQLVRFGQTDQDRLRGYDLLMRALEVGHTYAMNELGYFYLDDTSEYYDPTRGLRYLNESAARGDIYGYNNLGLVYMNGLGGQKEDAALALDWFTKAADGGHPNAPGNIGRLIATGALGKKADLGEAVDWFDKGLERGDANAGAYGAYLILSENAGGLSLVDAAYRAGRAAALRDKVSVERARQVLDAIPAEQIDEAAQRLLQALGADITPDGAFGAGSEAAYKAIADQQGDTTLETDPVERLVDIARLHWSTTPFRVDLY</sequence>
<evidence type="ECO:0000259" key="2">
    <source>
        <dbReference type="PROSITE" id="PS50208"/>
    </source>
</evidence>
<dbReference type="InterPro" id="IPR052039">
    <property type="entry name" value="Caspase-related_regulators"/>
</dbReference>
<evidence type="ECO:0000313" key="3">
    <source>
        <dbReference type="EMBL" id="AZL60156.1"/>
    </source>
</evidence>
<dbReference type="SUPFAM" id="SSF52129">
    <property type="entry name" value="Caspase-like"/>
    <property type="match status" value="1"/>
</dbReference>
<dbReference type="EMBL" id="CP034328">
    <property type="protein sequence ID" value="AZL60156.1"/>
    <property type="molecule type" value="Genomic_DNA"/>
</dbReference>
<accession>A0A3S8U923</accession>